<dbReference type="InterPro" id="IPR011679">
    <property type="entry name" value="ERp29_C"/>
</dbReference>
<keyword evidence="5" id="KW-0676">Redox-active center</keyword>
<evidence type="ECO:0000256" key="2">
    <source>
        <dbReference type="ARBA" id="ARBA00012723"/>
    </source>
</evidence>
<accession>A0AAV5GPC4</accession>
<dbReference type="SUPFAM" id="SSF47933">
    <property type="entry name" value="ERP29 C domain-like"/>
    <property type="match status" value="1"/>
</dbReference>
<dbReference type="GO" id="GO:0005783">
    <property type="term" value="C:endoplasmic reticulum"/>
    <property type="evidence" value="ECO:0007669"/>
    <property type="project" value="InterPro"/>
</dbReference>
<comment type="caution">
    <text evidence="8">The sequence shown here is derived from an EMBL/GenBank/DDBJ whole genome shotgun (WGS) entry which is preliminary data.</text>
</comment>
<dbReference type="GO" id="GO:0006457">
    <property type="term" value="P:protein folding"/>
    <property type="evidence" value="ECO:0007669"/>
    <property type="project" value="TreeGrafter"/>
</dbReference>
<evidence type="ECO:0000256" key="4">
    <source>
        <dbReference type="ARBA" id="ARBA00023235"/>
    </source>
</evidence>
<dbReference type="Pfam" id="PF07749">
    <property type="entry name" value="ERp29"/>
    <property type="match status" value="1"/>
</dbReference>
<name>A0AAV5GPC4_9BASI</name>
<dbReference type="EMBL" id="BQKY01000016">
    <property type="protein sequence ID" value="GJN94221.1"/>
    <property type="molecule type" value="Genomic_DNA"/>
</dbReference>
<dbReference type="InterPro" id="IPR036356">
    <property type="entry name" value="ERp29_C_sf"/>
</dbReference>
<dbReference type="PANTHER" id="PTHR45672:SF11">
    <property type="entry name" value="PROTEIN DISULFIDE-ISOMERASE C17H9.14C"/>
    <property type="match status" value="1"/>
</dbReference>
<evidence type="ECO:0000256" key="3">
    <source>
        <dbReference type="ARBA" id="ARBA00023157"/>
    </source>
</evidence>
<keyword evidence="3" id="KW-1015">Disulfide bond</keyword>
<organism evidence="8 9">
    <name type="scientific">Rhodotorula paludigena</name>
    <dbReference type="NCBI Taxonomy" id="86838"/>
    <lineage>
        <taxon>Eukaryota</taxon>
        <taxon>Fungi</taxon>
        <taxon>Dikarya</taxon>
        <taxon>Basidiomycota</taxon>
        <taxon>Pucciniomycotina</taxon>
        <taxon>Microbotryomycetes</taxon>
        <taxon>Sporidiobolales</taxon>
        <taxon>Sporidiobolaceae</taxon>
        <taxon>Rhodotorula</taxon>
    </lineage>
</organism>
<evidence type="ECO:0000259" key="7">
    <source>
        <dbReference type="PROSITE" id="PS51352"/>
    </source>
</evidence>
<reference evidence="8 9" key="1">
    <citation type="submission" date="2021-12" db="EMBL/GenBank/DDBJ databases">
        <title>High titer production of polyol ester of fatty acids by Rhodotorula paludigena BS15 towards product separation-free biomass refinery.</title>
        <authorList>
            <person name="Mano J."/>
            <person name="Ono H."/>
            <person name="Tanaka T."/>
            <person name="Naito K."/>
            <person name="Sushida H."/>
            <person name="Ike M."/>
            <person name="Tokuyasu K."/>
            <person name="Kitaoka M."/>
        </authorList>
    </citation>
    <scope>NUCLEOTIDE SEQUENCE [LARGE SCALE GENOMIC DNA]</scope>
    <source>
        <strain evidence="8 9">BS15</strain>
    </source>
</reference>
<proteinExistence type="predicted"/>
<dbReference type="Pfam" id="PF00085">
    <property type="entry name" value="Thioredoxin"/>
    <property type="match status" value="1"/>
</dbReference>
<keyword evidence="9" id="KW-1185">Reference proteome</keyword>
<dbReference type="InterPro" id="IPR036249">
    <property type="entry name" value="Thioredoxin-like_sf"/>
</dbReference>
<dbReference type="EC" id="5.3.4.1" evidence="2"/>
<dbReference type="PANTHER" id="PTHR45672">
    <property type="entry name" value="PROTEIN DISULFIDE-ISOMERASE C17H9.14C-RELATED"/>
    <property type="match status" value="1"/>
</dbReference>
<feature type="chain" id="PRO_5043820243" description="protein disulfide-isomerase" evidence="6">
    <location>
        <begin position="19"/>
        <end position="335"/>
    </location>
</feature>
<protein>
    <recommendedName>
        <fullName evidence="2">protein disulfide-isomerase</fullName>
        <ecNumber evidence="2">5.3.4.1</ecNumber>
    </recommendedName>
</protein>
<dbReference type="PROSITE" id="PS51352">
    <property type="entry name" value="THIOREDOXIN_2"/>
    <property type="match status" value="1"/>
</dbReference>
<evidence type="ECO:0000256" key="5">
    <source>
        <dbReference type="ARBA" id="ARBA00023284"/>
    </source>
</evidence>
<dbReference type="InterPro" id="IPR013766">
    <property type="entry name" value="Thioredoxin_domain"/>
</dbReference>
<keyword evidence="4" id="KW-0413">Isomerase</keyword>
<dbReference type="Gene3D" id="3.40.30.10">
    <property type="entry name" value="Glutaredoxin"/>
    <property type="match status" value="1"/>
</dbReference>
<dbReference type="Proteomes" id="UP001342314">
    <property type="component" value="Unassembled WGS sequence"/>
</dbReference>
<dbReference type="GO" id="GO:0003756">
    <property type="term" value="F:protein disulfide isomerase activity"/>
    <property type="evidence" value="ECO:0007669"/>
    <property type="project" value="UniProtKB-EC"/>
</dbReference>
<evidence type="ECO:0000313" key="8">
    <source>
        <dbReference type="EMBL" id="GJN94221.1"/>
    </source>
</evidence>
<sequence>MKVSTTAVLAAALPLVLAGLEDAKFSTALTPQNFDSCGHCKSLEPVWTKIAQAFEGDDRCKVAHLNADDADARPIAQRYGVSGYPTIKFLAPPSKGGSAEPYQGARSEDAFLAFLNEKCGTDKLAGGLLSDLAGRIPSLDQLAALYLAPTATRPALLASASAVAQSLAGDSKSRLADYYLRVMAKFADASDSDAVQAAREWVDKERARLGKLVGKKGQVAVQKLEEAKMKQNILAAFASVQASASSLSSEASATVSSASSVASASASSLSSGASSVLSSATDAASSLGSEATKSAQSAYGEAAQQAQQASKVAGSVAGQAKETVVSAAQKVKDEL</sequence>
<feature type="signal peptide" evidence="6">
    <location>
        <begin position="1"/>
        <end position="18"/>
    </location>
</feature>
<keyword evidence="6" id="KW-0732">Signal</keyword>
<feature type="domain" description="Thioredoxin" evidence="7">
    <location>
        <begin position="1"/>
        <end position="120"/>
    </location>
</feature>
<dbReference type="SUPFAM" id="SSF52833">
    <property type="entry name" value="Thioredoxin-like"/>
    <property type="match status" value="1"/>
</dbReference>
<evidence type="ECO:0000313" key="9">
    <source>
        <dbReference type="Proteomes" id="UP001342314"/>
    </source>
</evidence>
<evidence type="ECO:0000256" key="6">
    <source>
        <dbReference type="SAM" id="SignalP"/>
    </source>
</evidence>
<dbReference type="Gene3D" id="1.20.1150.12">
    <property type="entry name" value="Endoplasmic reticulum resident protein 29, C-terminal domain"/>
    <property type="match status" value="1"/>
</dbReference>
<comment type="catalytic activity">
    <reaction evidence="1">
        <text>Catalyzes the rearrangement of -S-S- bonds in proteins.</text>
        <dbReference type="EC" id="5.3.4.1"/>
    </reaction>
</comment>
<evidence type="ECO:0000256" key="1">
    <source>
        <dbReference type="ARBA" id="ARBA00001182"/>
    </source>
</evidence>
<dbReference type="AlphaFoldDB" id="A0AAV5GPC4"/>
<dbReference type="InterPro" id="IPR051063">
    <property type="entry name" value="PDI"/>
</dbReference>
<gene>
    <name evidence="8" type="ORF">Rhopal_007295-T1</name>
</gene>